<dbReference type="OrthoDB" id="1104827at2759"/>
<gene>
    <name evidence="1" type="ORF">WBA_LOCUS6668</name>
</gene>
<dbReference type="AlphaFoldDB" id="A0A3P7FRS7"/>
<evidence type="ECO:0000313" key="1">
    <source>
        <dbReference type="EMBL" id="VDM13282.1"/>
    </source>
</evidence>
<evidence type="ECO:0000313" key="2">
    <source>
        <dbReference type="Proteomes" id="UP000270924"/>
    </source>
</evidence>
<organism evidence="1 2">
    <name type="scientific">Wuchereria bancrofti</name>
    <dbReference type="NCBI Taxonomy" id="6293"/>
    <lineage>
        <taxon>Eukaryota</taxon>
        <taxon>Metazoa</taxon>
        <taxon>Ecdysozoa</taxon>
        <taxon>Nematoda</taxon>
        <taxon>Chromadorea</taxon>
        <taxon>Rhabditida</taxon>
        <taxon>Spirurina</taxon>
        <taxon>Spiruromorpha</taxon>
        <taxon>Filarioidea</taxon>
        <taxon>Onchocercidae</taxon>
        <taxon>Wuchereria</taxon>
    </lineage>
</organism>
<dbReference type="InParanoid" id="A0A3P7FRS7"/>
<reference evidence="1 2" key="1">
    <citation type="submission" date="2018-11" db="EMBL/GenBank/DDBJ databases">
        <authorList>
            <consortium name="Pathogen Informatics"/>
        </authorList>
    </citation>
    <scope>NUCLEOTIDE SEQUENCE [LARGE SCALE GENOMIC DNA]</scope>
</reference>
<dbReference type="InterPro" id="IPR011989">
    <property type="entry name" value="ARM-like"/>
</dbReference>
<dbReference type="EMBL" id="UYWW01004116">
    <property type="protein sequence ID" value="VDM13282.1"/>
    <property type="molecule type" value="Genomic_DNA"/>
</dbReference>
<keyword evidence="2" id="KW-1185">Reference proteome</keyword>
<name>A0A3P7FRS7_WUCBA</name>
<dbReference type="SUPFAM" id="SSF48371">
    <property type="entry name" value="ARM repeat"/>
    <property type="match status" value="1"/>
</dbReference>
<dbReference type="Gene3D" id="1.25.10.10">
    <property type="entry name" value="Leucine-rich Repeat Variant"/>
    <property type="match status" value="1"/>
</dbReference>
<proteinExistence type="predicted"/>
<dbReference type="Proteomes" id="UP000270924">
    <property type="component" value="Unassembled WGS sequence"/>
</dbReference>
<dbReference type="InterPro" id="IPR016024">
    <property type="entry name" value="ARM-type_fold"/>
</dbReference>
<protein>
    <submittedName>
        <fullName evidence="1">Uncharacterized protein</fullName>
    </submittedName>
</protein>
<accession>A0A3P7FRS7</accession>
<sequence length="144" mass="16780">MTLSNRKRRISKYDNIMDNHSNLSTNVLCYEILAGICLIPDGHQKVLHAITDAHRILGERTRFQRLVDDIYRNYGNDRETDRVRTAAMSLINALLSTGPAEVFISIYLTFSRLEIISHRSVTFFDRIFEKLYYKMLVLTLKNPL</sequence>